<proteinExistence type="predicted"/>
<dbReference type="Pfam" id="PF04230">
    <property type="entry name" value="PS_pyruv_trans"/>
    <property type="match status" value="1"/>
</dbReference>
<dbReference type="PANTHER" id="PTHR36836:SF1">
    <property type="entry name" value="COLANIC ACID BIOSYNTHESIS PROTEIN WCAK"/>
    <property type="match status" value="1"/>
</dbReference>
<reference evidence="2 3" key="1">
    <citation type="journal article" date="2011" name="Front. Microbiol.">
        <title>Genomic signatures of strain selection and enhancement in Bacillus atrophaeus var. globigii, a historical biowarfare simulant.</title>
        <authorList>
            <person name="Gibbons H.S."/>
            <person name="Broomall S.M."/>
            <person name="McNew L.A."/>
            <person name="Daligault H."/>
            <person name="Chapman C."/>
            <person name="Bruce D."/>
            <person name="Karavis M."/>
            <person name="Krepps M."/>
            <person name="McGregor P.A."/>
            <person name="Hong C."/>
            <person name="Park K.H."/>
            <person name="Akmal A."/>
            <person name="Feldman A."/>
            <person name="Lin J.S."/>
            <person name="Chang W.E."/>
            <person name="Higgs B.W."/>
            <person name="Demirev P."/>
            <person name="Lindquist J."/>
            <person name="Liem A."/>
            <person name="Fochler E."/>
            <person name="Read T.D."/>
            <person name="Tapia R."/>
            <person name="Johnson S."/>
            <person name="Bishop-Lilly K.A."/>
            <person name="Detter C."/>
            <person name="Han C."/>
            <person name="Sozhamannan S."/>
            <person name="Rosenzweig C.N."/>
            <person name="Skowronski E.W."/>
        </authorList>
    </citation>
    <scope>NUCLEOTIDE SEQUENCE [LARGE SCALE GENOMIC DNA]</scope>
    <source>
        <strain evidence="2 3">TPS4-2</strain>
    </source>
</reference>
<dbReference type="EMBL" id="PIQA01000015">
    <property type="protein sequence ID" value="RUO60425.1"/>
    <property type="molecule type" value="Genomic_DNA"/>
</dbReference>
<feature type="domain" description="Polysaccharide pyruvyl transferase" evidence="1">
    <location>
        <begin position="23"/>
        <end position="369"/>
    </location>
</feature>
<dbReference type="InterPro" id="IPR007345">
    <property type="entry name" value="Polysacch_pyruvyl_Trfase"/>
</dbReference>
<accession>A0A432YHN8</accession>
<dbReference type="AlphaFoldDB" id="A0A432YHN8"/>
<organism evidence="2 3">
    <name type="scientific">Idiomarina piscisalsi</name>
    <dbReference type="NCBI Taxonomy" id="1096243"/>
    <lineage>
        <taxon>Bacteria</taxon>
        <taxon>Pseudomonadati</taxon>
        <taxon>Pseudomonadota</taxon>
        <taxon>Gammaproteobacteria</taxon>
        <taxon>Alteromonadales</taxon>
        <taxon>Idiomarinaceae</taxon>
        <taxon>Idiomarina</taxon>
    </lineage>
</organism>
<evidence type="ECO:0000313" key="2">
    <source>
        <dbReference type="EMBL" id="RUO60425.1"/>
    </source>
</evidence>
<protein>
    <recommendedName>
        <fullName evidence="1">Polysaccharide pyruvyl transferase domain-containing protein</fullName>
    </recommendedName>
</protein>
<name>A0A432YHN8_9GAMM</name>
<sequence length="394" mass="44659">MKSMNILIIGQCSLHWGRMEFGNIGNYYIIEPFFRQLHNTFEHAEIKTTMQLSERFQRAEQVKSLPLNLYYDWRDNELQLSDIEVELSEEYKRTGILIETTEYIEQVKWADLVIDFSGDIWGDNANFLGKDRFNVGLNKVLTAQNMGKKTAMLAGSPGPFGNEVTKRLAKKIYKSFDIVTNREPISTDLLNAEGFDCSKTHTLPCPAFLFEAAQKNSVEDTVKVVRNFGGKKEKPVVGFIICGWNFEKGPFDKWPRNDEEYDNFVESVEFICGQLGARVCLMSHSNGFDIPPLPFKLKHGRDYPIAKQLQSILLKRGIAKDIVCIDELFEPWETKALIGTFDMLVTGRVHAAVAAFAQSIPTVVIDYGHEPKAHKLKGFAKIVGALQYVAQPSD</sequence>
<evidence type="ECO:0000259" key="1">
    <source>
        <dbReference type="Pfam" id="PF04230"/>
    </source>
</evidence>
<dbReference type="PANTHER" id="PTHR36836">
    <property type="entry name" value="COLANIC ACID BIOSYNTHESIS PROTEIN WCAK"/>
    <property type="match status" value="1"/>
</dbReference>
<gene>
    <name evidence="2" type="ORF">CWI73_11710</name>
</gene>
<comment type="caution">
    <text evidence="2">The sequence shown here is derived from an EMBL/GenBank/DDBJ whole genome shotgun (WGS) entry which is preliminary data.</text>
</comment>
<evidence type="ECO:0000313" key="3">
    <source>
        <dbReference type="Proteomes" id="UP000288361"/>
    </source>
</evidence>
<dbReference type="Proteomes" id="UP000288361">
    <property type="component" value="Unassembled WGS sequence"/>
</dbReference>